<keyword evidence="15" id="KW-1185">Reference proteome</keyword>
<proteinExistence type="inferred from homology"/>
<evidence type="ECO:0000256" key="5">
    <source>
        <dbReference type="ARBA" id="ARBA00022670"/>
    </source>
</evidence>
<dbReference type="GO" id="GO:0005615">
    <property type="term" value="C:extracellular space"/>
    <property type="evidence" value="ECO:0007669"/>
    <property type="project" value="TreeGrafter"/>
</dbReference>
<dbReference type="AlphaFoldDB" id="A0AAV2N8K2"/>
<dbReference type="GO" id="GO:0070006">
    <property type="term" value="F:metalloaminopeptidase activity"/>
    <property type="evidence" value="ECO:0007669"/>
    <property type="project" value="TreeGrafter"/>
</dbReference>
<dbReference type="SUPFAM" id="SSF63737">
    <property type="entry name" value="Leukotriene A4 hydrolase N-terminal domain"/>
    <property type="match status" value="1"/>
</dbReference>
<feature type="signal peptide" evidence="11">
    <location>
        <begin position="1"/>
        <end position="19"/>
    </location>
</feature>
<dbReference type="GO" id="GO:0043171">
    <property type="term" value="P:peptide catabolic process"/>
    <property type="evidence" value="ECO:0007669"/>
    <property type="project" value="TreeGrafter"/>
</dbReference>
<evidence type="ECO:0000256" key="8">
    <source>
        <dbReference type="ARBA" id="ARBA00022833"/>
    </source>
</evidence>
<dbReference type="InterPro" id="IPR045357">
    <property type="entry name" value="Aminopeptidase_N-like_N"/>
</dbReference>
<dbReference type="InterPro" id="IPR050344">
    <property type="entry name" value="Peptidase_M1_aminopeptidases"/>
</dbReference>
<evidence type="ECO:0000256" key="10">
    <source>
        <dbReference type="ARBA" id="ARBA00023288"/>
    </source>
</evidence>
<keyword evidence="11" id="KW-0732">Signal</keyword>
<dbReference type="PANTHER" id="PTHR11533:SF290">
    <property type="entry name" value="AMINOPEPTIDASE"/>
    <property type="match status" value="1"/>
</dbReference>
<evidence type="ECO:0000256" key="11">
    <source>
        <dbReference type="SAM" id="SignalP"/>
    </source>
</evidence>
<evidence type="ECO:0000256" key="4">
    <source>
        <dbReference type="ARBA" id="ARBA00022622"/>
    </source>
</evidence>
<evidence type="ECO:0000259" key="13">
    <source>
        <dbReference type="Pfam" id="PF17900"/>
    </source>
</evidence>
<keyword evidence="7" id="KW-0378">Hydrolase</keyword>
<dbReference type="GO" id="GO:0098552">
    <property type="term" value="C:side of membrane"/>
    <property type="evidence" value="ECO:0007669"/>
    <property type="project" value="UniProtKB-KW"/>
</dbReference>
<comment type="cofactor">
    <cofactor evidence="1">
        <name>Zn(2+)</name>
        <dbReference type="ChEBI" id="CHEBI:29105"/>
    </cofactor>
</comment>
<dbReference type="Gene3D" id="2.60.40.1910">
    <property type="match status" value="1"/>
</dbReference>
<accession>A0AAV2N8K2</accession>
<sequence>MASLRLLLYGGLIFITAIAFPVDKNSTKSSIVFDYNVVPMHYDIKLIIYFKEEDRVYFKDEERVYFEQMEQDDVYEKFKIDIEKHQAKGRFIFYGEFNVTIDIFHPTTKISLNSSSLIYYLSGKLIENNTNVEHSVEIFSYYRKTQICDLSFEVEVPRGNYTLNIKFLNAINTAEDDTIFLKTTYIKKLKSKTWSDATDFQIEAQRLFPCWDKPTIRTTFNISIKHHRTFKAFSNMPIRQEEIITYFQQLHTVKTYFQWTHFDTTPAMNAHLVMVMLTPLFRSSGTNRIHMWRIPYYADHIKFAQRIANKVMMKLKFEWFKKLEIPELQLVTISDLQNDTMNFGLVTIRETNIIYDENVHSVAQKIEVARLIARGVAYQWFGNLISPPWSSYSWLNDGLTTLFGMDALDAVNALEDYENSGMLDLFIVQQYESLNSYERFFMELLSEASSPSEIDLLSSFFRVVKAPLILRMLQHLVTKKVFWRGIRRYLHMHAFNLTTSDDFWSVMQATVDESCPEHVNHKFSLEMLIIGWTYYLHYPVLRIIRSYNASIIIIENHNVFNNYPFSIYFPITFTTENNLNFMNLKSPLHDERLILIQTLERINMTEDGWIMFNIQQAGKY</sequence>
<evidence type="ECO:0000256" key="9">
    <source>
        <dbReference type="ARBA" id="ARBA00023049"/>
    </source>
</evidence>
<keyword evidence="8" id="KW-0862">Zinc</keyword>
<keyword evidence="4" id="KW-0336">GPI-anchor</keyword>
<evidence type="ECO:0000256" key="2">
    <source>
        <dbReference type="ARBA" id="ARBA00004609"/>
    </source>
</evidence>
<dbReference type="InterPro" id="IPR027268">
    <property type="entry name" value="Peptidase_M4/M1_CTD_sf"/>
</dbReference>
<keyword evidence="4" id="KW-0325">Glycoprotein</keyword>
<feature type="domain" description="Aminopeptidase N-like N-terminal" evidence="13">
    <location>
        <begin position="75"/>
        <end position="270"/>
    </location>
</feature>
<dbReference type="EMBL" id="OZ034834">
    <property type="protein sequence ID" value="CAL1676414.1"/>
    <property type="molecule type" value="Genomic_DNA"/>
</dbReference>
<keyword evidence="4" id="KW-0472">Membrane</keyword>
<evidence type="ECO:0000256" key="6">
    <source>
        <dbReference type="ARBA" id="ARBA00022723"/>
    </source>
</evidence>
<dbReference type="Proteomes" id="UP001497644">
    <property type="component" value="Chromosome 11"/>
</dbReference>
<evidence type="ECO:0000313" key="14">
    <source>
        <dbReference type="EMBL" id="CAL1676414.1"/>
    </source>
</evidence>
<dbReference type="InterPro" id="IPR014782">
    <property type="entry name" value="Peptidase_M1_dom"/>
</dbReference>
<dbReference type="Gene3D" id="1.10.390.10">
    <property type="entry name" value="Neutral Protease Domain 2"/>
    <property type="match status" value="1"/>
</dbReference>
<comment type="similarity">
    <text evidence="3">Belongs to the peptidase M1 family.</text>
</comment>
<name>A0AAV2N8K2_9HYME</name>
<dbReference type="GO" id="GO:0005886">
    <property type="term" value="C:plasma membrane"/>
    <property type="evidence" value="ECO:0007669"/>
    <property type="project" value="UniProtKB-SubCell"/>
</dbReference>
<reference evidence="14" key="1">
    <citation type="submission" date="2024-04" db="EMBL/GenBank/DDBJ databases">
        <authorList>
            <consortium name="Molecular Ecology Group"/>
        </authorList>
    </citation>
    <scope>NUCLEOTIDE SEQUENCE</scope>
</reference>
<dbReference type="PRINTS" id="PR00756">
    <property type="entry name" value="ALADIPTASE"/>
</dbReference>
<evidence type="ECO:0000256" key="7">
    <source>
        <dbReference type="ARBA" id="ARBA00022801"/>
    </source>
</evidence>
<evidence type="ECO:0000259" key="12">
    <source>
        <dbReference type="Pfam" id="PF01433"/>
    </source>
</evidence>
<keyword evidence="9" id="KW-0482">Metalloprotease</keyword>
<dbReference type="GO" id="GO:0008270">
    <property type="term" value="F:zinc ion binding"/>
    <property type="evidence" value="ECO:0007669"/>
    <property type="project" value="InterPro"/>
</dbReference>
<dbReference type="Pfam" id="PF17900">
    <property type="entry name" value="Peptidase_M1_N"/>
    <property type="match status" value="1"/>
</dbReference>
<dbReference type="PANTHER" id="PTHR11533">
    <property type="entry name" value="PROTEASE M1 ZINC METALLOPROTEASE"/>
    <property type="match status" value="1"/>
</dbReference>
<dbReference type="GO" id="GO:0006508">
    <property type="term" value="P:proteolysis"/>
    <property type="evidence" value="ECO:0007669"/>
    <property type="project" value="UniProtKB-KW"/>
</dbReference>
<comment type="subcellular location">
    <subcellularLocation>
        <location evidence="2">Cell membrane</location>
        <topology evidence="2">Lipid-anchor</topology>
        <topology evidence="2">GPI-anchor</topology>
    </subcellularLocation>
</comment>
<organism evidence="14 15">
    <name type="scientific">Lasius platythorax</name>
    <dbReference type="NCBI Taxonomy" id="488582"/>
    <lineage>
        <taxon>Eukaryota</taxon>
        <taxon>Metazoa</taxon>
        <taxon>Ecdysozoa</taxon>
        <taxon>Arthropoda</taxon>
        <taxon>Hexapoda</taxon>
        <taxon>Insecta</taxon>
        <taxon>Pterygota</taxon>
        <taxon>Neoptera</taxon>
        <taxon>Endopterygota</taxon>
        <taxon>Hymenoptera</taxon>
        <taxon>Apocrita</taxon>
        <taxon>Aculeata</taxon>
        <taxon>Formicoidea</taxon>
        <taxon>Formicidae</taxon>
        <taxon>Formicinae</taxon>
        <taxon>Lasius</taxon>
        <taxon>Lasius</taxon>
    </lineage>
</organism>
<feature type="chain" id="PRO_5043741066" description="Aminopeptidase" evidence="11">
    <location>
        <begin position="20"/>
        <end position="620"/>
    </location>
</feature>
<dbReference type="SUPFAM" id="SSF55486">
    <property type="entry name" value="Metalloproteases ('zincins'), catalytic domain"/>
    <property type="match status" value="1"/>
</dbReference>
<evidence type="ECO:0000256" key="1">
    <source>
        <dbReference type="ARBA" id="ARBA00001947"/>
    </source>
</evidence>
<keyword evidence="10" id="KW-0449">Lipoprotein</keyword>
<dbReference type="GO" id="GO:0042277">
    <property type="term" value="F:peptide binding"/>
    <property type="evidence" value="ECO:0007669"/>
    <property type="project" value="TreeGrafter"/>
</dbReference>
<dbReference type="InterPro" id="IPR001930">
    <property type="entry name" value="Peptidase_M1"/>
</dbReference>
<dbReference type="InterPro" id="IPR042097">
    <property type="entry name" value="Aminopeptidase_N-like_N_sf"/>
</dbReference>
<dbReference type="Gene3D" id="2.60.40.1730">
    <property type="entry name" value="tricorn interacting facor f3 domain"/>
    <property type="match status" value="1"/>
</dbReference>
<evidence type="ECO:0000313" key="15">
    <source>
        <dbReference type="Proteomes" id="UP001497644"/>
    </source>
</evidence>
<protein>
    <recommendedName>
        <fullName evidence="16">Aminopeptidase</fullName>
    </recommendedName>
</protein>
<keyword evidence="5" id="KW-0645">Protease</keyword>
<dbReference type="GO" id="GO:0005737">
    <property type="term" value="C:cytoplasm"/>
    <property type="evidence" value="ECO:0007669"/>
    <property type="project" value="TreeGrafter"/>
</dbReference>
<keyword evidence="6" id="KW-0479">Metal-binding</keyword>
<dbReference type="Pfam" id="PF01433">
    <property type="entry name" value="Peptidase_M1"/>
    <property type="match status" value="1"/>
</dbReference>
<gene>
    <name evidence="14" type="ORF">LPLAT_LOCUS2613</name>
</gene>
<evidence type="ECO:0000256" key="3">
    <source>
        <dbReference type="ARBA" id="ARBA00010136"/>
    </source>
</evidence>
<evidence type="ECO:0008006" key="16">
    <source>
        <dbReference type="Google" id="ProtNLM"/>
    </source>
</evidence>
<feature type="domain" description="Peptidase M1 membrane alanine aminopeptidase" evidence="12">
    <location>
        <begin position="309"/>
        <end position="513"/>
    </location>
</feature>